<evidence type="ECO:0000256" key="2">
    <source>
        <dbReference type="ARBA" id="ARBA00022692"/>
    </source>
</evidence>
<evidence type="ECO:0000259" key="6">
    <source>
        <dbReference type="PROSITE" id="PS50801"/>
    </source>
</evidence>
<evidence type="ECO:0000313" key="7">
    <source>
        <dbReference type="EMBL" id="SSD59776.1"/>
    </source>
</evidence>
<name>A0A376B506_9ASCO</name>
<dbReference type="PROSITE" id="PS50801">
    <property type="entry name" value="STAS"/>
    <property type="match status" value="1"/>
</dbReference>
<feature type="transmembrane region" description="Helical" evidence="5">
    <location>
        <begin position="523"/>
        <end position="550"/>
    </location>
</feature>
<protein>
    <submittedName>
        <fullName evidence="7">Related to Putative sulfate transporter YPR003C</fullName>
    </submittedName>
</protein>
<reference evidence="8" key="1">
    <citation type="submission" date="2018-06" db="EMBL/GenBank/DDBJ databases">
        <authorList>
            <person name="Guldener U."/>
        </authorList>
    </citation>
    <scope>NUCLEOTIDE SEQUENCE [LARGE SCALE GENOMIC DNA]</scope>
    <source>
        <strain evidence="8">UTAD17</strain>
    </source>
</reference>
<dbReference type="AlphaFoldDB" id="A0A376B506"/>
<sequence length="767" mass="85627">MSDKISSKGCHKMRDKYISHNRVNDVISPCVSPTPINPSVKDNDELTPLLLSQSVDNQQSRKDDDSTSIQRNIINFPTNRKPSLKQVIPYYLPILNWLPKYTVPKFIGDFSAGLSLASFQIPLAISFATTMAHLDPLTGLFSLSLTPIVYSVVGSIPQMIVGPESAISLIVGQTVDHLVKEYNKNGEEVVDPLLVSASLTFISGTTLFLGGILGLGFLDNILSQVLLMGFISGVGITMIVGSFITQCKLDHLFKSVPEHYHSTFDKIVFLFKYCDLSTIDRPTVLISVLSFSALILLRWLKKKLSYDRRHKWVFFFPEILFVVLLSIYFSWKCDLHGNYGILLVKSMARKRGKKSTKSPSTSISLTNKDFVSLWMPPFSTLNKFKYELLHPGIMVALLGFFESTTASKSLDSLYNIELSSSNRELVALGSLNIVGSMIGGCLPSFGGYGRSRINALSGAKTTFSGGIMGVFTLLTIFWFLPYIEYVPICVLSSISSVIGLKLLEESPHLLKFHYTCRGYSELFMFTAVFITTITYSLEGGITVGIVIALIKIVKHSTKSRIQLLGRKNNSDKFVHVDTMGSTRASHHHNHHHHQQQQSRHESIVFEIEGCLIVKIPEPLTFTNSSDLKIKLKRLEKFGSTKQHPAAPRSRNESMTRFIIFDINGMTNIDSSAALVLYEIIKDYTFKKMARVFLVGKYVPVRVKDRLANSGILELVQYDEFNINVGDSIFKNIKSVLQVIDYLEACGDDDTNFIAGSIDTSIFNSNIV</sequence>
<feature type="transmembrane region" description="Helical" evidence="5">
    <location>
        <begin position="225"/>
        <end position="244"/>
    </location>
</feature>
<keyword evidence="8" id="KW-1185">Reference proteome</keyword>
<keyword evidence="3 5" id="KW-1133">Transmembrane helix</keyword>
<dbReference type="EMBL" id="UFAJ01000202">
    <property type="protein sequence ID" value="SSD59776.1"/>
    <property type="molecule type" value="Genomic_DNA"/>
</dbReference>
<dbReference type="SUPFAM" id="SSF52091">
    <property type="entry name" value="SpoIIaa-like"/>
    <property type="match status" value="1"/>
</dbReference>
<keyword evidence="2 5" id="KW-0812">Transmembrane</keyword>
<dbReference type="PANTHER" id="PTHR11814">
    <property type="entry name" value="SULFATE TRANSPORTER"/>
    <property type="match status" value="1"/>
</dbReference>
<evidence type="ECO:0000256" key="4">
    <source>
        <dbReference type="ARBA" id="ARBA00023136"/>
    </source>
</evidence>
<dbReference type="InterPro" id="IPR002645">
    <property type="entry name" value="STAS_dom"/>
</dbReference>
<dbReference type="GO" id="GO:0016020">
    <property type="term" value="C:membrane"/>
    <property type="evidence" value="ECO:0007669"/>
    <property type="project" value="UniProtKB-SubCell"/>
</dbReference>
<keyword evidence="4 5" id="KW-0472">Membrane</keyword>
<feature type="transmembrane region" description="Helical" evidence="5">
    <location>
        <begin position="193"/>
        <end position="218"/>
    </location>
</feature>
<dbReference type="Proteomes" id="UP000262825">
    <property type="component" value="Unassembled WGS sequence"/>
</dbReference>
<feature type="transmembrane region" description="Helical" evidence="5">
    <location>
        <begin position="312"/>
        <end position="331"/>
    </location>
</feature>
<evidence type="ECO:0000313" key="8">
    <source>
        <dbReference type="Proteomes" id="UP000262825"/>
    </source>
</evidence>
<dbReference type="InterPro" id="IPR011547">
    <property type="entry name" value="SLC26A/SulP_dom"/>
</dbReference>
<dbReference type="Gene3D" id="3.30.750.24">
    <property type="entry name" value="STAS domain"/>
    <property type="match status" value="1"/>
</dbReference>
<proteinExistence type="predicted"/>
<dbReference type="InterPro" id="IPR036513">
    <property type="entry name" value="STAS_dom_sf"/>
</dbReference>
<dbReference type="InterPro" id="IPR001902">
    <property type="entry name" value="SLC26A/SulP_fam"/>
</dbReference>
<dbReference type="CDD" id="cd07042">
    <property type="entry name" value="STAS_SulP_like_sulfate_transporter"/>
    <property type="match status" value="1"/>
</dbReference>
<organism evidence="7 8">
    <name type="scientific">Saccharomycodes ludwigii</name>
    <dbReference type="NCBI Taxonomy" id="36035"/>
    <lineage>
        <taxon>Eukaryota</taxon>
        <taxon>Fungi</taxon>
        <taxon>Dikarya</taxon>
        <taxon>Ascomycota</taxon>
        <taxon>Saccharomycotina</taxon>
        <taxon>Saccharomycetes</taxon>
        <taxon>Saccharomycodales</taxon>
        <taxon>Saccharomycodaceae</taxon>
        <taxon>Saccharomycodes</taxon>
    </lineage>
</organism>
<evidence type="ECO:0000256" key="3">
    <source>
        <dbReference type="ARBA" id="ARBA00022989"/>
    </source>
</evidence>
<evidence type="ECO:0000256" key="5">
    <source>
        <dbReference type="SAM" id="Phobius"/>
    </source>
</evidence>
<feature type="transmembrane region" description="Helical" evidence="5">
    <location>
        <begin position="282"/>
        <end position="300"/>
    </location>
</feature>
<comment type="subcellular location">
    <subcellularLocation>
        <location evidence="1">Membrane</location>
        <topology evidence="1">Multi-pass membrane protein</topology>
    </subcellularLocation>
</comment>
<feature type="transmembrane region" description="Helical" evidence="5">
    <location>
        <begin position="461"/>
        <end position="480"/>
    </location>
</feature>
<dbReference type="VEuPathDB" id="FungiDB:SCODWIG_01537"/>
<dbReference type="Pfam" id="PF01740">
    <property type="entry name" value="STAS"/>
    <property type="match status" value="1"/>
</dbReference>
<dbReference type="GO" id="GO:0055085">
    <property type="term" value="P:transmembrane transport"/>
    <property type="evidence" value="ECO:0007669"/>
    <property type="project" value="InterPro"/>
</dbReference>
<dbReference type="Pfam" id="PF00916">
    <property type="entry name" value="Sulfate_transp"/>
    <property type="match status" value="1"/>
</dbReference>
<gene>
    <name evidence="7" type="ORF">SCODWIG_01537</name>
</gene>
<feature type="domain" description="STAS" evidence="6">
    <location>
        <begin position="600"/>
        <end position="731"/>
    </location>
</feature>
<evidence type="ECO:0000256" key="1">
    <source>
        <dbReference type="ARBA" id="ARBA00004141"/>
    </source>
</evidence>
<feature type="transmembrane region" description="Helical" evidence="5">
    <location>
        <begin position="425"/>
        <end position="449"/>
    </location>
</feature>
<accession>A0A376B506</accession>